<dbReference type="EMBL" id="CP096563">
    <property type="protein sequence ID" value="UPU42199.1"/>
    <property type="molecule type" value="Genomic_DNA"/>
</dbReference>
<name>A0AB38RAU1_RHOSG</name>
<keyword evidence="2" id="KW-1185">Reference proteome</keyword>
<accession>A0AB38RAU1</accession>
<protein>
    <submittedName>
        <fullName evidence="1">Uncharacterized protein</fullName>
    </submittedName>
</protein>
<organism evidence="1 2">
    <name type="scientific">Rhodococcus qingshengii JCM 15477</name>
    <dbReference type="NCBI Taxonomy" id="1303681"/>
    <lineage>
        <taxon>Bacteria</taxon>
        <taxon>Bacillati</taxon>
        <taxon>Actinomycetota</taxon>
        <taxon>Actinomycetes</taxon>
        <taxon>Mycobacteriales</taxon>
        <taxon>Nocardiaceae</taxon>
        <taxon>Rhodococcus</taxon>
        <taxon>Rhodococcus erythropolis group</taxon>
    </lineage>
</organism>
<dbReference type="Proteomes" id="UP000831484">
    <property type="component" value="Chromosome"/>
</dbReference>
<reference evidence="2" key="1">
    <citation type="journal article" date="2022" name="Environ. Microbiol.">
        <title>Functional analysis, diversity, and distribution of carbendazim hydrolases MheI and CbmA, responsible for the initial step in carbendazim degradation.</title>
        <authorList>
            <person name="Zhang M."/>
            <person name="Bai X."/>
            <person name="Li Q."/>
            <person name="Zhang L."/>
            <person name="Zhu Q."/>
            <person name="Gao S."/>
            <person name="Ke Z."/>
            <person name="Jiang M."/>
            <person name="Hu J."/>
            <person name="Qiu J."/>
            <person name="Hong Q."/>
        </authorList>
    </citation>
    <scope>NUCLEOTIDE SEQUENCE [LARGE SCALE GENOMIC DNA]</scope>
    <source>
        <strain evidence="2">djl-6</strain>
    </source>
</reference>
<evidence type="ECO:0000313" key="1">
    <source>
        <dbReference type="EMBL" id="UPU42199.1"/>
    </source>
</evidence>
<sequence length="118" mass="13333">MNNHHDQPGYACCSAEGSTCHHGAAAWTMAGLPKCTSETYHSDLFSERALMAAEVALMWFDAMDLRLRYADKLEGEGEHAADEWLTELMTERVAAQHINSRPELIAMLRRRQERGIQN</sequence>
<gene>
    <name evidence="1" type="ORF">M0639_24720</name>
</gene>
<proteinExistence type="predicted"/>
<dbReference type="AlphaFoldDB" id="A0AB38RAU1"/>
<dbReference type="RefSeq" id="WP_156525025.1">
    <property type="nucleotide sequence ID" value="NZ_CP096563.1"/>
</dbReference>
<evidence type="ECO:0000313" key="2">
    <source>
        <dbReference type="Proteomes" id="UP000831484"/>
    </source>
</evidence>